<evidence type="ECO:0000313" key="3">
    <source>
        <dbReference type="Proteomes" id="UP000624244"/>
    </source>
</evidence>
<sequence length="109" mass="12472">MQKGEFLLYVRAFNLKFNKASFRQDNDAIKINYFKNSLNRKLLRLYKPMPNLEPSNAPPRPPTLKDAKGVREELQEMKALFFRTAQGQATPNAQTSNLTPSIESQQPSS</sequence>
<proteinExistence type="predicted"/>
<dbReference type="EMBL" id="WNKQ01000005">
    <property type="protein sequence ID" value="KAF5851652.1"/>
    <property type="molecule type" value="Genomic_DNA"/>
</dbReference>
<reference evidence="2" key="1">
    <citation type="submission" date="2019-11" db="EMBL/GenBank/DDBJ databases">
        <title>Bipolaris sorokiniana Genome sequencing.</title>
        <authorList>
            <person name="Wang H."/>
        </authorList>
    </citation>
    <scope>NUCLEOTIDE SEQUENCE</scope>
</reference>
<dbReference type="AlphaFoldDB" id="A0A8H5ZLX1"/>
<gene>
    <name evidence="2" type="ORF">GGP41_004393</name>
</gene>
<organism evidence="2 3">
    <name type="scientific">Cochliobolus sativus</name>
    <name type="common">Common root rot and spot blotch fungus</name>
    <name type="synonym">Bipolaris sorokiniana</name>
    <dbReference type="NCBI Taxonomy" id="45130"/>
    <lineage>
        <taxon>Eukaryota</taxon>
        <taxon>Fungi</taxon>
        <taxon>Dikarya</taxon>
        <taxon>Ascomycota</taxon>
        <taxon>Pezizomycotina</taxon>
        <taxon>Dothideomycetes</taxon>
        <taxon>Pleosporomycetidae</taxon>
        <taxon>Pleosporales</taxon>
        <taxon>Pleosporineae</taxon>
        <taxon>Pleosporaceae</taxon>
        <taxon>Bipolaris</taxon>
    </lineage>
</organism>
<feature type="compositionally biased region" description="Polar residues" evidence="1">
    <location>
        <begin position="85"/>
        <end position="109"/>
    </location>
</feature>
<feature type="region of interest" description="Disordered" evidence="1">
    <location>
        <begin position="84"/>
        <end position="109"/>
    </location>
</feature>
<accession>A0A8H5ZLX1</accession>
<comment type="caution">
    <text evidence="2">The sequence shown here is derived from an EMBL/GenBank/DDBJ whole genome shotgun (WGS) entry which is preliminary data.</text>
</comment>
<dbReference type="Proteomes" id="UP000624244">
    <property type="component" value="Unassembled WGS sequence"/>
</dbReference>
<protein>
    <submittedName>
        <fullName evidence="2">Uncharacterized protein</fullName>
    </submittedName>
</protein>
<evidence type="ECO:0000313" key="2">
    <source>
        <dbReference type="EMBL" id="KAF5851652.1"/>
    </source>
</evidence>
<evidence type="ECO:0000256" key="1">
    <source>
        <dbReference type="SAM" id="MobiDB-lite"/>
    </source>
</evidence>
<name>A0A8H5ZLX1_COCSA</name>